<evidence type="ECO:0000256" key="6">
    <source>
        <dbReference type="HAMAP-Rule" id="MF_00194"/>
    </source>
</evidence>
<dbReference type="HAMAP" id="MF_00194">
    <property type="entry name" value="RdgC"/>
    <property type="match status" value="1"/>
</dbReference>
<dbReference type="Proteomes" id="UP000219669">
    <property type="component" value="Unassembled WGS sequence"/>
</dbReference>
<dbReference type="GO" id="GO:0009295">
    <property type="term" value="C:nucleoid"/>
    <property type="evidence" value="ECO:0007669"/>
    <property type="project" value="UniProtKB-SubCell"/>
</dbReference>
<dbReference type="PANTHER" id="PTHR38103">
    <property type="entry name" value="RECOMBINATION-ASSOCIATED PROTEIN RDGC"/>
    <property type="match status" value="1"/>
</dbReference>
<dbReference type="AlphaFoldDB" id="A0A286EFJ4"/>
<evidence type="ECO:0000256" key="5">
    <source>
        <dbReference type="ARBA" id="ARBA00023172"/>
    </source>
</evidence>
<evidence type="ECO:0000313" key="8">
    <source>
        <dbReference type="Proteomes" id="UP000219669"/>
    </source>
</evidence>
<evidence type="ECO:0000256" key="2">
    <source>
        <dbReference type="ARBA" id="ARBA00008657"/>
    </source>
</evidence>
<evidence type="ECO:0000256" key="4">
    <source>
        <dbReference type="ARBA" id="ARBA00022490"/>
    </source>
</evidence>
<dbReference type="InterPro" id="IPR007476">
    <property type="entry name" value="RdgC"/>
</dbReference>
<keyword evidence="4 6" id="KW-0963">Cytoplasm</keyword>
<evidence type="ECO:0000256" key="3">
    <source>
        <dbReference type="ARBA" id="ARBA00022296"/>
    </source>
</evidence>
<dbReference type="RefSeq" id="WP_097114741.1">
    <property type="nucleotide sequence ID" value="NZ_CP083931.1"/>
</dbReference>
<dbReference type="Pfam" id="PF04381">
    <property type="entry name" value="RdgC"/>
    <property type="match status" value="1"/>
</dbReference>
<dbReference type="GO" id="GO:0005737">
    <property type="term" value="C:cytoplasm"/>
    <property type="evidence" value="ECO:0007669"/>
    <property type="project" value="UniProtKB-UniRule"/>
</dbReference>
<comment type="function">
    <text evidence="6">May be involved in recombination.</text>
</comment>
<evidence type="ECO:0000256" key="1">
    <source>
        <dbReference type="ARBA" id="ARBA00004453"/>
    </source>
</evidence>
<dbReference type="GO" id="GO:0006310">
    <property type="term" value="P:DNA recombination"/>
    <property type="evidence" value="ECO:0007669"/>
    <property type="project" value="UniProtKB-UniRule"/>
</dbReference>
<proteinExistence type="inferred from homology"/>
<dbReference type="EMBL" id="OCNF01000017">
    <property type="protein sequence ID" value="SOD69594.1"/>
    <property type="molecule type" value="Genomic_DNA"/>
</dbReference>
<dbReference type="NCBIfam" id="NF001464">
    <property type="entry name" value="PRK00321.1-5"/>
    <property type="match status" value="1"/>
</dbReference>
<reference evidence="7 8" key="1">
    <citation type="submission" date="2017-09" db="EMBL/GenBank/DDBJ databases">
        <authorList>
            <person name="Ehlers B."/>
            <person name="Leendertz F.H."/>
        </authorList>
    </citation>
    <scope>NUCLEOTIDE SEQUENCE [LARGE SCALE GENOMIC DNA]</scope>
    <source>
        <strain evidence="7 8">DSM 16848</strain>
    </source>
</reference>
<accession>A0A286EFJ4</accession>
<dbReference type="OrthoDB" id="5290530at2"/>
<evidence type="ECO:0000313" key="7">
    <source>
        <dbReference type="EMBL" id="SOD69594.1"/>
    </source>
</evidence>
<organism evidence="7 8">
    <name type="scientific">Alysiella filiformis DSM 16848</name>
    <dbReference type="NCBI Taxonomy" id="1120981"/>
    <lineage>
        <taxon>Bacteria</taxon>
        <taxon>Pseudomonadati</taxon>
        <taxon>Pseudomonadota</taxon>
        <taxon>Betaproteobacteria</taxon>
        <taxon>Neisseriales</taxon>
        <taxon>Neisseriaceae</taxon>
        <taxon>Alysiella</taxon>
    </lineage>
</organism>
<protein>
    <recommendedName>
        <fullName evidence="3 6">Recombination-associated protein RdgC</fullName>
    </recommendedName>
</protein>
<comment type="similarity">
    <text evidence="2 6">Belongs to the RdgC family.</text>
</comment>
<keyword evidence="8" id="KW-1185">Reference proteome</keyword>
<comment type="subcellular location">
    <subcellularLocation>
        <location evidence="1 6">Cytoplasm</location>
        <location evidence="1 6">Nucleoid</location>
    </subcellularLocation>
</comment>
<keyword evidence="5 6" id="KW-0233">DNA recombination</keyword>
<dbReference type="PANTHER" id="PTHR38103:SF1">
    <property type="entry name" value="RECOMBINATION-ASSOCIATED PROTEIN RDGC"/>
    <property type="match status" value="1"/>
</dbReference>
<gene>
    <name evidence="6" type="primary">rdgC</name>
    <name evidence="7" type="ORF">SAMN02746062_01750</name>
</gene>
<name>A0A286EFJ4_9NEIS</name>
<sequence>MWFKQMTFYPIATQKLPEWDKLAEKLNNLPFVPVTGLDWFSEGFAPPHAFSPELVFVADKTWSVALKKSEKVLPAAVVRDILAERVAEIAENEGRTLGRKEKLVLKENIIDELLPRAFTRNSHVQAICAMEYGFFLVNQANARKSENLVSKLREALGGLDVRLPHTQQSPSSLMTDWLLRGQCDGGFELGDSCELKGSGEAAPVIKINKQDLAADEVIQHIKKGKTVTQLGLVWREQIAFVLADNFTFKRMQYLDVLQEEAEQYGDDAASLAMASQILMAENVSQMIAELVGHLGGWQEK</sequence>